<evidence type="ECO:0000256" key="3">
    <source>
        <dbReference type="SAM" id="MobiDB-lite"/>
    </source>
</evidence>
<dbReference type="PANTHER" id="PTHR16305">
    <property type="entry name" value="TESTICULAR SOLUBLE ADENYLYL CYCLASE"/>
    <property type="match status" value="1"/>
</dbReference>
<dbReference type="EMBL" id="RBWU01000006">
    <property type="protein sequence ID" value="RKS71064.1"/>
    <property type="molecule type" value="Genomic_DNA"/>
</dbReference>
<dbReference type="Proteomes" id="UP000274601">
    <property type="component" value="Unassembled WGS sequence"/>
</dbReference>
<reference evidence="5 6" key="1">
    <citation type="submission" date="2018-10" db="EMBL/GenBank/DDBJ databases">
        <title>Genomic Encyclopedia of Archaeal and Bacterial Type Strains, Phase II (KMG-II): from individual species to whole genera.</title>
        <authorList>
            <person name="Goeker M."/>
        </authorList>
    </citation>
    <scope>NUCLEOTIDE SEQUENCE [LARGE SCALE GENOMIC DNA]</scope>
    <source>
        <strain evidence="5 6">DSM 43383</strain>
    </source>
</reference>
<dbReference type="InterPro" id="IPR041664">
    <property type="entry name" value="AAA_16"/>
</dbReference>
<comment type="caution">
    <text evidence="5">The sequence shown here is derived from an EMBL/GenBank/DDBJ whole genome shotgun (WGS) entry which is preliminary data.</text>
</comment>
<evidence type="ECO:0000256" key="2">
    <source>
        <dbReference type="ARBA" id="ARBA00022840"/>
    </source>
</evidence>
<feature type="domain" description="HTH luxR-type" evidence="4">
    <location>
        <begin position="855"/>
        <end position="920"/>
    </location>
</feature>
<name>A0A495QGR5_9ACTN</name>
<dbReference type="InterPro" id="IPR016032">
    <property type="entry name" value="Sig_transdc_resp-reg_C-effctor"/>
</dbReference>
<dbReference type="InterPro" id="IPR036388">
    <property type="entry name" value="WH-like_DNA-bd_sf"/>
</dbReference>
<dbReference type="AlphaFoldDB" id="A0A495QGR5"/>
<keyword evidence="1" id="KW-0547">Nucleotide-binding</keyword>
<dbReference type="GO" id="GO:0003677">
    <property type="term" value="F:DNA binding"/>
    <property type="evidence" value="ECO:0007669"/>
    <property type="project" value="InterPro"/>
</dbReference>
<evidence type="ECO:0000313" key="5">
    <source>
        <dbReference type="EMBL" id="RKS71064.1"/>
    </source>
</evidence>
<dbReference type="RefSeq" id="WP_121437267.1">
    <property type="nucleotide sequence ID" value="NZ_RBWU01000006.1"/>
</dbReference>
<dbReference type="PROSITE" id="PS50043">
    <property type="entry name" value="HTH_LUXR_2"/>
    <property type="match status" value="1"/>
</dbReference>
<dbReference type="CDD" id="cd06170">
    <property type="entry name" value="LuxR_C_like"/>
    <property type="match status" value="1"/>
</dbReference>
<dbReference type="SUPFAM" id="SSF52540">
    <property type="entry name" value="P-loop containing nucleoside triphosphate hydrolases"/>
    <property type="match status" value="1"/>
</dbReference>
<dbReference type="InterPro" id="IPR011990">
    <property type="entry name" value="TPR-like_helical_dom_sf"/>
</dbReference>
<dbReference type="Gene3D" id="3.40.50.300">
    <property type="entry name" value="P-loop containing nucleotide triphosphate hydrolases"/>
    <property type="match status" value="1"/>
</dbReference>
<feature type="region of interest" description="Disordered" evidence="3">
    <location>
        <begin position="528"/>
        <end position="548"/>
    </location>
</feature>
<dbReference type="SUPFAM" id="SSF48452">
    <property type="entry name" value="TPR-like"/>
    <property type="match status" value="1"/>
</dbReference>
<dbReference type="GO" id="GO:0006355">
    <property type="term" value="P:regulation of DNA-templated transcription"/>
    <property type="evidence" value="ECO:0007669"/>
    <property type="project" value="InterPro"/>
</dbReference>
<dbReference type="Pfam" id="PF13191">
    <property type="entry name" value="AAA_16"/>
    <property type="match status" value="1"/>
</dbReference>
<dbReference type="OrthoDB" id="483at2"/>
<dbReference type="SUPFAM" id="SSF46894">
    <property type="entry name" value="C-terminal effector domain of the bipartite response regulators"/>
    <property type="match status" value="1"/>
</dbReference>
<dbReference type="SMART" id="SM00421">
    <property type="entry name" value="HTH_LUXR"/>
    <property type="match status" value="1"/>
</dbReference>
<dbReference type="InterPro" id="IPR000792">
    <property type="entry name" value="Tscrpt_reg_LuxR_C"/>
</dbReference>
<accession>A0A495QGR5</accession>
<keyword evidence="2" id="KW-0067">ATP-binding</keyword>
<gene>
    <name evidence="5" type="ORF">BZB76_5549</name>
</gene>
<evidence type="ECO:0000256" key="1">
    <source>
        <dbReference type="ARBA" id="ARBA00022741"/>
    </source>
</evidence>
<dbReference type="GO" id="GO:0004016">
    <property type="term" value="F:adenylate cyclase activity"/>
    <property type="evidence" value="ECO:0007669"/>
    <property type="project" value="TreeGrafter"/>
</dbReference>
<dbReference type="Gene3D" id="1.10.10.10">
    <property type="entry name" value="Winged helix-like DNA-binding domain superfamily/Winged helix DNA-binding domain"/>
    <property type="match status" value="1"/>
</dbReference>
<proteinExistence type="predicted"/>
<dbReference type="PRINTS" id="PR00038">
    <property type="entry name" value="HTHLUXR"/>
</dbReference>
<dbReference type="GO" id="GO:0005737">
    <property type="term" value="C:cytoplasm"/>
    <property type="evidence" value="ECO:0007669"/>
    <property type="project" value="TreeGrafter"/>
</dbReference>
<evidence type="ECO:0000259" key="4">
    <source>
        <dbReference type="PROSITE" id="PS50043"/>
    </source>
</evidence>
<feature type="region of interest" description="Disordered" evidence="3">
    <location>
        <begin position="561"/>
        <end position="581"/>
    </location>
</feature>
<organism evidence="5 6">
    <name type="scientific">Actinomadura pelletieri DSM 43383</name>
    <dbReference type="NCBI Taxonomy" id="1120940"/>
    <lineage>
        <taxon>Bacteria</taxon>
        <taxon>Bacillati</taxon>
        <taxon>Actinomycetota</taxon>
        <taxon>Actinomycetes</taxon>
        <taxon>Streptosporangiales</taxon>
        <taxon>Thermomonosporaceae</taxon>
        <taxon>Actinomadura</taxon>
    </lineage>
</organism>
<dbReference type="PANTHER" id="PTHR16305:SF35">
    <property type="entry name" value="TRANSCRIPTIONAL ACTIVATOR DOMAIN"/>
    <property type="match status" value="1"/>
</dbReference>
<keyword evidence="6" id="KW-1185">Reference proteome</keyword>
<protein>
    <submittedName>
        <fullName evidence="5">ATP/maltotriose-dependent transcriptional regulator MalT</fullName>
    </submittedName>
</protein>
<dbReference type="InterPro" id="IPR027417">
    <property type="entry name" value="P-loop_NTPase"/>
</dbReference>
<dbReference type="Pfam" id="PF00196">
    <property type="entry name" value="GerE"/>
    <property type="match status" value="1"/>
</dbReference>
<sequence length="929" mass="98467">MLYGRNNEQARIAGLLTEARDHRRSGALVLRGEAGIGKSALLAEAARLLPTDGVPHVLRVTGVDAESGIAFAGLTQLLWPVRERLDTLPAPQAAALRSALGGPDAAPGRDRFTTGLAVLTLLADLADEGGPLLCVVDDAQWLDTPTAETLLFAARRLAAEGVVMLFATRDDAFTGTGLPELRLERLERRDAERLLAARGLSPTVRARVLREASGNPLALQELGASGARPSDGPNPLPVADRVLASFRDQIGRLPSGTRQMLLIAAAEGRGHMPSQLRAGGLLGVGLADLEAAERAGLVSVNGRSIEFRHPLIGTASYHGAVAAQRVAVHRALAESADDEDCRARHRASAAMAPDEDVAADVQSAARRAVDRMGYATAATLYRQAADLTPSAHARAARLGAAASLTLQAGRLDEAADLAVQADGLTRDPAERARLARVHATVEYERGDPRAAARMLVDHAADAAPGEHAAMLRAGALCGWASGEPTAVLRAAELLPGDRTVQALALLARGDHAQGVPLLTDLVEEARGRNGAAHPRSTQASPATGDYSRTSAAAVSSALRVRGANGTAHPTGTNEEPAADSAERVRSAQFALIVGADEAALELAGAEVAHCRRHGLIGALPNILQTLAQAQIAVGLHADAEATVAEAIALARDTGRPHREGRLGAVLARIAAIEGDETRLRELVAEIPPPHAGLGDSALALLDLGLGRCDDALRRYEELAGHAPPSAADQVEAAVRAGHPARAKAAFERFQVWAEAGEQPWALAVSLRCEGLLTDSEKPYQQALRLHEQATRPFERARTLLLYGEWLRRARRRAAARVPLRTAIEIFERLRATPWLDRARAELRATGESGGSTPTAPDLLDRLTPQELQVVRLAATGTSSRDIAAQLFLSPRTVEYHLYKAYPKLGISSRKELSRLTLHPTTEPRKEIIH</sequence>
<evidence type="ECO:0000313" key="6">
    <source>
        <dbReference type="Proteomes" id="UP000274601"/>
    </source>
</evidence>
<dbReference type="GO" id="GO:0005524">
    <property type="term" value="F:ATP binding"/>
    <property type="evidence" value="ECO:0007669"/>
    <property type="project" value="UniProtKB-KW"/>
</dbReference>